<protein>
    <submittedName>
        <fullName evidence="1">Uncharacterized protein</fullName>
    </submittedName>
</protein>
<reference evidence="1 2" key="1">
    <citation type="journal article" date="2012" name="Int. J. Syst. Evol. Microbiol.">
        <title>Shewanella dokdonensis sp. nov., isolated from seawater.</title>
        <authorList>
            <person name="Sung H.R."/>
            <person name="Yoon J.H."/>
            <person name="Ghim S.Y."/>
        </authorList>
    </citation>
    <scope>NUCLEOTIDE SEQUENCE [LARGE SCALE GENOMIC DNA]</scope>
    <source>
        <strain evidence="1 2">DSM 23626</strain>
    </source>
</reference>
<dbReference type="EMBL" id="CP074572">
    <property type="protein sequence ID" value="QVK23076.1"/>
    <property type="molecule type" value="Genomic_DNA"/>
</dbReference>
<keyword evidence="2" id="KW-1185">Reference proteome</keyword>
<proteinExistence type="predicted"/>
<name>A0ABX8DFR7_9GAMM</name>
<gene>
    <name evidence="1" type="ORF">KHX94_18570</name>
</gene>
<organism evidence="1 2">
    <name type="scientific">Shewanella dokdonensis</name>
    <dbReference type="NCBI Taxonomy" id="712036"/>
    <lineage>
        <taxon>Bacteria</taxon>
        <taxon>Pseudomonadati</taxon>
        <taxon>Pseudomonadota</taxon>
        <taxon>Gammaproteobacteria</taxon>
        <taxon>Alteromonadales</taxon>
        <taxon>Shewanellaceae</taxon>
        <taxon>Shewanella</taxon>
    </lineage>
</organism>
<accession>A0ABX8DFR7</accession>
<evidence type="ECO:0000313" key="2">
    <source>
        <dbReference type="Proteomes" id="UP000676428"/>
    </source>
</evidence>
<dbReference type="Proteomes" id="UP000676428">
    <property type="component" value="Chromosome"/>
</dbReference>
<dbReference type="RefSeq" id="WP_213681719.1">
    <property type="nucleotide sequence ID" value="NZ_CP074572.1"/>
</dbReference>
<evidence type="ECO:0000313" key="1">
    <source>
        <dbReference type="EMBL" id="QVK23076.1"/>
    </source>
</evidence>
<sequence>MPIDWDTFSDEVKQAIDDSVIETNDKLASQLSSLTSLKDAEVKALFPDTTDLKSCVDLMKIVNDATSEQDKINRIVNGSEAFAKAALRLLQKLL</sequence>